<dbReference type="Proteomes" id="UP000678243">
    <property type="component" value="Unassembled WGS sequence"/>
</dbReference>
<keyword evidence="7" id="KW-0282">Flagellum</keyword>
<evidence type="ECO:0000313" key="8">
    <source>
        <dbReference type="Proteomes" id="UP000678243"/>
    </source>
</evidence>
<evidence type="ECO:0000256" key="6">
    <source>
        <dbReference type="SAM" id="MobiDB-lite"/>
    </source>
</evidence>
<feature type="compositionally biased region" description="Low complexity" evidence="6">
    <location>
        <begin position="86"/>
        <end position="98"/>
    </location>
</feature>
<comment type="subcellular location">
    <subcellularLocation>
        <location evidence="1">Cell membrane</location>
    </subcellularLocation>
</comment>
<keyword evidence="7" id="KW-0966">Cell projection</keyword>
<keyword evidence="2" id="KW-1003">Cell membrane</keyword>
<protein>
    <submittedName>
        <fullName evidence="7">Flagellar biosynthetic protein FliO</fullName>
    </submittedName>
</protein>
<sequence length="173" mass="18264">MLALRVGLSLAAVLGLLWFLQRRVAKTQARKRDAEPITVLGRQGIGAKAQLVVVQTEDARYVLGVTEHGVSVVDRLPVRPEPPSSAPASGPAPRDAAADAAEFDRILAAAALTGTPSFSGTATPATPGTAPQGGGADAPELRRRVRHRNDPLRGSILSPDTWRQTAEALRRAR</sequence>
<feature type="region of interest" description="Disordered" evidence="6">
    <location>
        <begin position="75"/>
        <end position="98"/>
    </location>
</feature>
<evidence type="ECO:0000256" key="4">
    <source>
        <dbReference type="ARBA" id="ARBA00022989"/>
    </source>
</evidence>
<gene>
    <name evidence="7" type="ORF">KE274_04140</name>
</gene>
<evidence type="ECO:0000256" key="2">
    <source>
        <dbReference type="ARBA" id="ARBA00022475"/>
    </source>
</evidence>
<dbReference type="InterPro" id="IPR022781">
    <property type="entry name" value="Flagellar_biosynth_FliO"/>
</dbReference>
<evidence type="ECO:0000313" key="7">
    <source>
        <dbReference type="EMBL" id="MBS0023291.1"/>
    </source>
</evidence>
<dbReference type="EMBL" id="JAGTUK010000001">
    <property type="protein sequence ID" value="MBS0023291.1"/>
    <property type="molecule type" value="Genomic_DNA"/>
</dbReference>
<proteinExistence type="predicted"/>
<dbReference type="Pfam" id="PF04347">
    <property type="entry name" value="FliO"/>
    <property type="match status" value="1"/>
</dbReference>
<evidence type="ECO:0000256" key="5">
    <source>
        <dbReference type="ARBA" id="ARBA00023136"/>
    </source>
</evidence>
<comment type="caution">
    <text evidence="7">The sequence shown here is derived from an EMBL/GenBank/DDBJ whole genome shotgun (WGS) entry which is preliminary data.</text>
</comment>
<organism evidence="7 8">
    <name type="scientific">Microbacterium paraoxydans</name>
    <dbReference type="NCBI Taxonomy" id="199592"/>
    <lineage>
        <taxon>Bacteria</taxon>
        <taxon>Bacillati</taxon>
        <taxon>Actinomycetota</taxon>
        <taxon>Actinomycetes</taxon>
        <taxon>Micrococcales</taxon>
        <taxon>Microbacteriaceae</taxon>
        <taxon>Microbacterium</taxon>
    </lineage>
</organism>
<keyword evidence="3" id="KW-0812">Transmembrane</keyword>
<reference evidence="7 8" key="1">
    <citation type="submission" date="2021-04" db="EMBL/GenBank/DDBJ databases">
        <title>Whole genome analysis of root endophytic bacterium Microbacterium paraoxydans ku-mp colonizing RP-bio226 rice variety.</title>
        <authorList>
            <person name="Ulaganathan K."/>
            <person name="Latha B."/>
        </authorList>
    </citation>
    <scope>NUCLEOTIDE SEQUENCE [LARGE SCALE GENOMIC DNA]</scope>
    <source>
        <strain evidence="8">ku-mp</strain>
    </source>
</reference>
<feature type="region of interest" description="Disordered" evidence="6">
    <location>
        <begin position="115"/>
        <end position="173"/>
    </location>
</feature>
<evidence type="ECO:0000256" key="1">
    <source>
        <dbReference type="ARBA" id="ARBA00004236"/>
    </source>
</evidence>
<evidence type="ECO:0000256" key="3">
    <source>
        <dbReference type="ARBA" id="ARBA00022692"/>
    </source>
</evidence>
<accession>A0ABS5IK31</accession>
<keyword evidence="7" id="KW-0969">Cilium</keyword>
<name>A0ABS5IK31_9MICO</name>
<keyword evidence="8" id="KW-1185">Reference proteome</keyword>
<keyword evidence="4" id="KW-1133">Transmembrane helix</keyword>
<keyword evidence="5" id="KW-0472">Membrane</keyword>
<feature type="compositionally biased region" description="Low complexity" evidence="6">
    <location>
        <begin position="120"/>
        <end position="130"/>
    </location>
</feature>